<geneLocation type="plasmid" evidence="2">
    <name>II</name>
</geneLocation>
<dbReference type="PATRIC" id="fig|1028801.3.peg.5157"/>
<name>A0A068TGB7_NEOGA</name>
<dbReference type="Proteomes" id="UP000028186">
    <property type="component" value="Plasmid pHAMBI1141a"/>
</dbReference>
<dbReference type="InterPro" id="IPR011051">
    <property type="entry name" value="RmlC_Cupin_sf"/>
</dbReference>
<dbReference type="KEGG" id="ngl:RG1141_PA05580"/>
<dbReference type="HOGENOM" id="CLU_129803_0_0_5"/>
<reference evidence="2" key="1">
    <citation type="journal article" date="2014" name="BMC Genomics">
        <title>Genome sequencing of two Neorhizobium galegae strains reveals a noeT gene responsible for the unusual acetylation of the nodulation factors.</title>
        <authorList>
            <person name="Osterman J."/>
            <person name="Marsh J."/>
            <person name="Laine P.K."/>
            <person name="Zeng Z."/>
            <person name="Alatalo E."/>
            <person name="Sullivan J.T."/>
            <person name="Young J.P."/>
            <person name="Thomas-Oates J."/>
            <person name="Paulin L."/>
            <person name="Lindstrom K."/>
        </authorList>
    </citation>
    <scope>NUCLEOTIDE SEQUENCE [LARGE SCALE GENOMIC DNA]</scope>
    <source>
        <strain evidence="2">HAMBI 1141</strain>
        <plasmid evidence="2">II</plasmid>
    </source>
</reference>
<gene>
    <name evidence="1" type="ORF">RG1141_PA05580</name>
</gene>
<accession>A0A068TGB7</accession>
<dbReference type="RefSeq" id="WP_051900395.1">
    <property type="nucleotide sequence ID" value="NZ_HG938356.1"/>
</dbReference>
<dbReference type="SUPFAM" id="SSF51182">
    <property type="entry name" value="RmlC-like cupins"/>
    <property type="match status" value="1"/>
</dbReference>
<evidence type="ECO:0000313" key="2">
    <source>
        <dbReference type="Proteomes" id="UP000028186"/>
    </source>
</evidence>
<dbReference type="eggNOG" id="ENOG50315N7">
    <property type="taxonomic scope" value="Bacteria"/>
</dbReference>
<organism evidence="1 2">
    <name type="scientific">Neorhizobium galegae bv. officinalis bv. officinalis str. HAMBI 1141</name>
    <dbReference type="NCBI Taxonomy" id="1028801"/>
    <lineage>
        <taxon>Bacteria</taxon>
        <taxon>Pseudomonadati</taxon>
        <taxon>Pseudomonadota</taxon>
        <taxon>Alphaproteobacteria</taxon>
        <taxon>Hyphomicrobiales</taxon>
        <taxon>Rhizobiaceae</taxon>
        <taxon>Rhizobium/Agrobacterium group</taxon>
        <taxon>Neorhizobium</taxon>
    </lineage>
</organism>
<dbReference type="EMBL" id="HG938356">
    <property type="protein sequence ID" value="CDN57393.1"/>
    <property type="molecule type" value="Genomic_DNA"/>
</dbReference>
<dbReference type="AlphaFoldDB" id="A0A068TGB7"/>
<evidence type="ECO:0000313" key="1">
    <source>
        <dbReference type="EMBL" id="CDN57393.1"/>
    </source>
</evidence>
<protein>
    <submittedName>
        <fullName evidence="1">Conserved hypothetical cytosolic protein</fullName>
    </submittedName>
</protein>
<keyword evidence="1" id="KW-0614">Plasmid</keyword>
<sequence length="158" mass="17574">MIKRISFNGTEIAIIISSKFTSPGVTFVTDGSYSQQLAYMKRPEGEYIRPHYHNLNERAVQLTQEVLVIKSGRLRADFYTSEQQYIGSEELGAGDVLMLTSGGHAFKMLEPVEMLEVKQGPYAGNEDKTIFEGASEQEIVSLPSAHFSIDPDQKVKAP</sequence>
<proteinExistence type="predicted"/>